<dbReference type="AlphaFoldDB" id="A0A6A5UVT1"/>
<proteinExistence type="predicted"/>
<dbReference type="OrthoDB" id="3792817at2759"/>
<dbReference type="Proteomes" id="UP000800036">
    <property type="component" value="Unassembled WGS sequence"/>
</dbReference>
<protein>
    <submittedName>
        <fullName evidence="2">Uncharacterized protein</fullName>
    </submittedName>
</protein>
<reference evidence="2" key="1">
    <citation type="journal article" date="2020" name="Stud. Mycol.">
        <title>101 Dothideomycetes genomes: a test case for predicting lifestyles and emergence of pathogens.</title>
        <authorList>
            <person name="Haridas S."/>
            <person name="Albert R."/>
            <person name="Binder M."/>
            <person name="Bloem J."/>
            <person name="Labutti K."/>
            <person name="Salamov A."/>
            <person name="Andreopoulos B."/>
            <person name="Baker S."/>
            <person name="Barry K."/>
            <person name="Bills G."/>
            <person name="Bluhm B."/>
            <person name="Cannon C."/>
            <person name="Castanera R."/>
            <person name="Culley D."/>
            <person name="Daum C."/>
            <person name="Ezra D."/>
            <person name="Gonzalez J."/>
            <person name="Henrissat B."/>
            <person name="Kuo A."/>
            <person name="Liang C."/>
            <person name="Lipzen A."/>
            <person name="Lutzoni F."/>
            <person name="Magnuson J."/>
            <person name="Mondo S."/>
            <person name="Nolan M."/>
            <person name="Ohm R."/>
            <person name="Pangilinan J."/>
            <person name="Park H.-J."/>
            <person name="Ramirez L."/>
            <person name="Alfaro M."/>
            <person name="Sun H."/>
            <person name="Tritt A."/>
            <person name="Yoshinaga Y."/>
            <person name="Zwiers L.-H."/>
            <person name="Turgeon B."/>
            <person name="Goodwin S."/>
            <person name="Spatafora J."/>
            <person name="Crous P."/>
            <person name="Grigoriev I."/>
        </authorList>
    </citation>
    <scope>NUCLEOTIDE SEQUENCE</scope>
    <source>
        <strain evidence="2">CBS 107.79</strain>
    </source>
</reference>
<evidence type="ECO:0000313" key="2">
    <source>
        <dbReference type="EMBL" id="KAF1968808.1"/>
    </source>
</evidence>
<accession>A0A6A5UVT1</accession>
<evidence type="ECO:0000313" key="3">
    <source>
        <dbReference type="Proteomes" id="UP000800036"/>
    </source>
</evidence>
<evidence type="ECO:0000256" key="1">
    <source>
        <dbReference type="SAM" id="MobiDB-lite"/>
    </source>
</evidence>
<feature type="region of interest" description="Disordered" evidence="1">
    <location>
        <begin position="20"/>
        <end position="117"/>
    </location>
</feature>
<name>A0A6A5UVT1_9PLEO</name>
<keyword evidence="3" id="KW-1185">Reference proteome</keyword>
<feature type="compositionally biased region" description="Polar residues" evidence="1">
    <location>
        <begin position="91"/>
        <end position="101"/>
    </location>
</feature>
<sequence>MIVETRQPAVPNMHLHIMNRQSQPTSRVHSRAPSNAFMPGGSQPTTPSRRAHSRGLSGLIPSSVSSRSQATTPTRSQSRFTSNFAMKIASLPTTVQHTPSRGHSRFMSGPSMAPGVQEMAPVGEEKDSGFQQMPPITPRVAQLGQSQNNPVIQVTRPRGDSMKSASIALNAALFQNEEETTGGSVQKCSLEFHDEGCDGVTTTDDHRTLHAMKGLGFEEEYPMLFIRGRQIVDWVKMFNEEKEKREAE</sequence>
<gene>
    <name evidence="2" type="ORF">BU23DRAFT_256472</name>
</gene>
<organism evidence="2 3">
    <name type="scientific">Bimuria novae-zelandiae CBS 107.79</name>
    <dbReference type="NCBI Taxonomy" id="1447943"/>
    <lineage>
        <taxon>Eukaryota</taxon>
        <taxon>Fungi</taxon>
        <taxon>Dikarya</taxon>
        <taxon>Ascomycota</taxon>
        <taxon>Pezizomycotina</taxon>
        <taxon>Dothideomycetes</taxon>
        <taxon>Pleosporomycetidae</taxon>
        <taxon>Pleosporales</taxon>
        <taxon>Massarineae</taxon>
        <taxon>Didymosphaeriaceae</taxon>
        <taxon>Bimuria</taxon>
    </lineage>
</organism>
<dbReference type="EMBL" id="ML976716">
    <property type="protein sequence ID" value="KAF1968808.1"/>
    <property type="molecule type" value="Genomic_DNA"/>
</dbReference>
<feature type="compositionally biased region" description="Polar residues" evidence="1">
    <location>
        <begin position="60"/>
        <end position="84"/>
    </location>
</feature>